<feature type="compositionally biased region" description="Polar residues" evidence="6">
    <location>
        <begin position="243"/>
        <end position="260"/>
    </location>
</feature>
<dbReference type="Gene3D" id="2.10.110.10">
    <property type="entry name" value="Cysteine Rich Protein"/>
    <property type="match status" value="1"/>
</dbReference>
<feature type="compositionally biased region" description="Acidic residues" evidence="6">
    <location>
        <begin position="491"/>
        <end position="503"/>
    </location>
</feature>
<keyword evidence="3 4" id="KW-0440">LIM domain</keyword>
<feature type="compositionally biased region" description="Polar residues" evidence="6">
    <location>
        <begin position="352"/>
        <end position="365"/>
    </location>
</feature>
<dbReference type="InterPro" id="IPR050540">
    <property type="entry name" value="F-actin_Monoox_Mical"/>
</dbReference>
<dbReference type="Proteomes" id="UP001233999">
    <property type="component" value="Unassembled WGS sequence"/>
</dbReference>
<dbReference type="PROSITE" id="PS50021">
    <property type="entry name" value="CH"/>
    <property type="match status" value="1"/>
</dbReference>
<dbReference type="GO" id="GO:0006284">
    <property type="term" value="P:base-excision repair"/>
    <property type="evidence" value="ECO:0007669"/>
    <property type="project" value="InterPro"/>
</dbReference>
<gene>
    <name evidence="10" type="ORF">L9F63_016752</name>
</gene>
<name>A0AAD8A2A1_DIPPU</name>
<feature type="compositionally biased region" description="Acidic residues" evidence="6">
    <location>
        <begin position="557"/>
        <end position="567"/>
    </location>
</feature>
<feature type="compositionally biased region" description="Low complexity" evidence="6">
    <location>
        <begin position="597"/>
        <end position="613"/>
    </location>
</feature>
<feature type="region of interest" description="Disordered" evidence="6">
    <location>
        <begin position="444"/>
        <end position="693"/>
    </location>
</feature>
<dbReference type="PANTHER" id="PTHR23167:SF84">
    <property type="entry name" value="ALPHA ACTININ 3-RELATED"/>
    <property type="match status" value="1"/>
</dbReference>
<dbReference type="PROSITE" id="PS50023">
    <property type="entry name" value="LIM_DOMAIN_2"/>
    <property type="match status" value="1"/>
</dbReference>
<dbReference type="PROSITE" id="PS51066">
    <property type="entry name" value="ZF_FPG_2"/>
    <property type="match status" value="1"/>
</dbReference>
<evidence type="ECO:0000313" key="11">
    <source>
        <dbReference type="Proteomes" id="UP001233999"/>
    </source>
</evidence>
<dbReference type="InterPro" id="IPR036872">
    <property type="entry name" value="CH_dom_sf"/>
</dbReference>
<dbReference type="Gene3D" id="1.10.418.10">
    <property type="entry name" value="Calponin-like domain"/>
    <property type="match status" value="1"/>
</dbReference>
<dbReference type="InterPro" id="IPR000214">
    <property type="entry name" value="Znf_DNA_glyclase/AP_lyase"/>
</dbReference>
<dbReference type="EMBL" id="JASPKZ010004556">
    <property type="protein sequence ID" value="KAJ9590123.1"/>
    <property type="molecule type" value="Genomic_DNA"/>
</dbReference>
<keyword evidence="5" id="KW-0863">Zinc-finger</keyword>
<dbReference type="Pfam" id="PF00307">
    <property type="entry name" value="CH"/>
    <property type="match status" value="1"/>
</dbReference>
<feature type="compositionally biased region" description="Basic and acidic residues" evidence="6">
    <location>
        <begin position="476"/>
        <end position="485"/>
    </location>
</feature>
<proteinExistence type="predicted"/>
<protein>
    <recommendedName>
        <fullName evidence="12">LIM zinc-binding domain-containing protein</fullName>
    </recommendedName>
</protein>
<feature type="compositionally biased region" description="Basic residues" evidence="6">
    <location>
        <begin position="659"/>
        <end position="668"/>
    </location>
</feature>
<evidence type="ECO:0008006" key="12">
    <source>
        <dbReference type="Google" id="ProtNLM"/>
    </source>
</evidence>
<dbReference type="GO" id="GO:0003906">
    <property type="term" value="F:DNA-(apurinic or apyrimidinic site) endonuclease activity"/>
    <property type="evidence" value="ECO:0007669"/>
    <property type="project" value="InterPro"/>
</dbReference>
<feature type="compositionally biased region" description="Polar residues" evidence="6">
    <location>
        <begin position="504"/>
        <end position="520"/>
    </location>
</feature>
<feature type="compositionally biased region" description="Polar residues" evidence="6">
    <location>
        <begin position="269"/>
        <end position="281"/>
    </location>
</feature>
<feature type="non-terminal residue" evidence="10">
    <location>
        <position position="1"/>
    </location>
</feature>
<feature type="region of interest" description="Disordered" evidence="6">
    <location>
        <begin position="347"/>
        <end position="371"/>
    </location>
</feature>
<evidence type="ECO:0000259" key="9">
    <source>
        <dbReference type="PROSITE" id="PS51066"/>
    </source>
</evidence>
<feature type="domain" description="LIM zinc-binding" evidence="8">
    <location>
        <begin position="119"/>
        <end position="180"/>
    </location>
</feature>
<feature type="compositionally biased region" description="Polar residues" evidence="6">
    <location>
        <begin position="292"/>
        <end position="317"/>
    </location>
</feature>
<dbReference type="Pfam" id="PF00412">
    <property type="entry name" value="LIM"/>
    <property type="match status" value="1"/>
</dbReference>
<evidence type="ECO:0000256" key="3">
    <source>
        <dbReference type="ARBA" id="ARBA00023038"/>
    </source>
</evidence>
<feature type="domain" description="Calponin-homology (CH)" evidence="7">
    <location>
        <begin position="1"/>
        <end position="76"/>
    </location>
</feature>
<dbReference type="GO" id="GO:0008270">
    <property type="term" value="F:zinc ion binding"/>
    <property type="evidence" value="ECO:0007669"/>
    <property type="project" value="UniProtKB-KW"/>
</dbReference>
<evidence type="ECO:0000256" key="6">
    <source>
        <dbReference type="SAM" id="MobiDB-lite"/>
    </source>
</evidence>
<comment type="caution">
    <text evidence="10">The sequence shown here is derived from an EMBL/GenBank/DDBJ whole genome shotgun (WGS) entry which is preliminary data.</text>
</comment>
<feature type="region of interest" description="Disordered" evidence="6">
    <location>
        <begin position="77"/>
        <end position="105"/>
    </location>
</feature>
<dbReference type="SUPFAM" id="SSF57716">
    <property type="entry name" value="Glucocorticoid receptor-like (DNA-binding domain)"/>
    <property type="match status" value="1"/>
</dbReference>
<dbReference type="PANTHER" id="PTHR23167">
    <property type="entry name" value="CALPONIN HOMOLOGY DOMAIN-CONTAINING PROTEIN DDB_G0272472-RELATED"/>
    <property type="match status" value="1"/>
</dbReference>
<reference evidence="10" key="1">
    <citation type="journal article" date="2023" name="IScience">
        <title>Live-bearing cockroach genome reveals convergent evolutionary mechanisms linked to viviparity in insects and beyond.</title>
        <authorList>
            <person name="Fouks B."/>
            <person name="Harrison M.C."/>
            <person name="Mikhailova A.A."/>
            <person name="Marchal E."/>
            <person name="English S."/>
            <person name="Carruthers M."/>
            <person name="Jennings E.C."/>
            <person name="Chiamaka E.L."/>
            <person name="Frigard R.A."/>
            <person name="Pippel M."/>
            <person name="Attardo G.M."/>
            <person name="Benoit J.B."/>
            <person name="Bornberg-Bauer E."/>
            <person name="Tobe S.S."/>
        </authorList>
    </citation>
    <scope>NUCLEOTIDE SEQUENCE</scope>
    <source>
        <strain evidence="10">Stay&amp;Tobe</strain>
    </source>
</reference>
<feature type="compositionally biased region" description="Low complexity" evidence="6">
    <location>
        <begin position="641"/>
        <end position="658"/>
    </location>
</feature>
<evidence type="ECO:0000259" key="8">
    <source>
        <dbReference type="PROSITE" id="PS50023"/>
    </source>
</evidence>
<dbReference type="AlphaFoldDB" id="A0AAD8A2A1"/>
<reference evidence="10" key="2">
    <citation type="submission" date="2023-05" db="EMBL/GenBank/DDBJ databases">
        <authorList>
            <person name="Fouks B."/>
        </authorList>
    </citation>
    <scope>NUCLEOTIDE SEQUENCE</scope>
    <source>
        <strain evidence="10">Stay&amp;Tobe</strain>
        <tissue evidence="10">Testes</tissue>
    </source>
</reference>
<feature type="domain" description="FPG-type" evidence="9">
    <location>
        <begin position="113"/>
        <end position="153"/>
    </location>
</feature>
<keyword evidence="2 4" id="KW-0862">Zinc</keyword>
<dbReference type="PROSITE" id="PS00478">
    <property type="entry name" value="LIM_DOMAIN_1"/>
    <property type="match status" value="1"/>
</dbReference>
<evidence type="ECO:0000313" key="10">
    <source>
        <dbReference type="EMBL" id="KAJ9590123.1"/>
    </source>
</evidence>
<sequence>MDLPFAPSYTNFRPDLIEFDSLDKNDIYRNNELAFRTAEHHLGIPALLDAEDMVLYEVPDRLSILTYLSQFYQTFTSHGSSPTRSLAKRPASATDRSSLSSVSESPPAKVAAMKFGRREPCTKCGMPVFIAERLLVGGHLYHRTCFRCARCQTQLSVANCYETEGGEYCCETCPDEVLADKENHPTQNELDMVGHAGPDDQYSAEFESALEDSMISETKELTPKFSKAQTDFMTSQLTLERSQISVLKSPDHSTGSSKNVNKLDKDSSVSDIAQSSECSGNDSKKDVPIGVSSITVNKSEQKLSSANKSTSSVNIHDTSTKDSDSDEFPTTNIVKARMKMFENSGDDKEIKTQSNKRFTMNQRNSSNEEETKHINEAAVKDLIPKDVSIDKDDQGKPVDKITIITENSDVDQDQLFEGIYEDSLKTESQINFDDLSAGDVIEKDTLGLDKSDTPKAVSPVARPVESEMQTSSCSEITDKTEEVAYPKDLNPFDDDEDNEEEDVSPSTQDVKPSSGLNPFGSSDDEEEEDAKPIPVARKNKQKVIEAPKVNLNPFWSDGEEPSSEEETSDRRISLESRPPPSPRPRKSALYGSNDKFGSVSSLSSLNSSTGGTTQRKKKPAPTPPRAQDVFLDVPGTPTAQSANSSRTSSPTPSSGHSPKTLRHRKKARPAPPPPSTLTFAEAKQMGSQTLGSL</sequence>
<accession>A0AAD8A2A1</accession>
<dbReference type="SMART" id="SM00132">
    <property type="entry name" value="LIM"/>
    <property type="match status" value="1"/>
</dbReference>
<evidence type="ECO:0000256" key="4">
    <source>
        <dbReference type="PROSITE-ProRule" id="PRU00125"/>
    </source>
</evidence>
<feature type="region of interest" description="Disordered" evidence="6">
    <location>
        <begin position="243"/>
        <end position="328"/>
    </location>
</feature>
<evidence type="ECO:0000256" key="2">
    <source>
        <dbReference type="ARBA" id="ARBA00022833"/>
    </source>
</evidence>
<dbReference type="GO" id="GO:0016799">
    <property type="term" value="F:hydrolase activity, hydrolyzing N-glycosyl compounds"/>
    <property type="evidence" value="ECO:0007669"/>
    <property type="project" value="InterPro"/>
</dbReference>
<keyword evidence="11" id="KW-1185">Reference proteome</keyword>
<evidence type="ECO:0000256" key="5">
    <source>
        <dbReference type="PROSITE-ProRule" id="PRU00391"/>
    </source>
</evidence>
<feature type="compositionally biased region" description="Basic and acidic residues" evidence="6">
    <location>
        <begin position="444"/>
        <end position="453"/>
    </location>
</feature>
<dbReference type="InterPro" id="IPR001715">
    <property type="entry name" value="CH_dom"/>
</dbReference>
<organism evidence="10 11">
    <name type="scientific">Diploptera punctata</name>
    <name type="common">Pacific beetle cockroach</name>
    <dbReference type="NCBI Taxonomy" id="6984"/>
    <lineage>
        <taxon>Eukaryota</taxon>
        <taxon>Metazoa</taxon>
        <taxon>Ecdysozoa</taxon>
        <taxon>Arthropoda</taxon>
        <taxon>Hexapoda</taxon>
        <taxon>Insecta</taxon>
        <taxon>Pterygota</taxon>
        <taxon>Neoptera</taxon>
        <taxon>Polyneoptera</taxon>
        <taxon>Dictyoptera</taxon>
        <taxon>Blattodea</taxon>
        <taxon>Blaberoidea</taxon>
        <taxon>Blaberidae</taxon>
        <taxon>Diplopterinae</taxon>
        <taxon>Diploptera</taxon>
    </lineage>
</organism>
<dbReference type="InterPro" id="IPR001781">
    <property type="entry name" value="Znf_LIM"/>
</dbReference>
<dbReference type="SUPFAM" id="SSF47576">
    <property type="entry name" value="Calponin-homology domain, CH-domain"/>
    <property type="match status" value="1"/>
</dbReference>
<evidence type="ECO:0000259" key="7">
    <source>
        <dbReference type="PROSITE" id="PS50021"/>
    </source>
</evidence>
<keyword evidence="1 4" id="KW-0479">Metal-binding</keyword>
<dbReference type="CDD" id="cd09400">
    <property type="entry name" value="LIM_like_1"/>
    <property type="match status" value="1"/>
</dbReference>
<evidence type="ECO:0000256" key="1">
    <source>
        <dbReference type="ARBA" id="ARBA00022723"/>
    </source>
</evidence>